<protein>
    <submittedName>
        <fullName evidence="9">Condensin-2 complex subunit D3</fullName>
    </submittedName>
</protein>
<dbReference type="EMBL" id="BDSP01000234">
    <property type="protein sequence ID" value="GAX25910.1"/>
    <property type="molecule type" value="Genomic_DNA"/>
</dbReference>
<dbReference type="InParanoid" id="A0A1Z5KHW7"/>
<evidence type="ECO:0000256" key="4">
    <source>
        <dbReference type="ARBA" id="ARBA00023067"/>
    </source>
</evidence>
<dbReference type="GO" id="GO:0005634">
    <property type="term" value="C:nucleus"/>
    <property type="evidence" value="ECO:0007669"/>
    <property type="project" value="UniProtKB-SubCell"/>
</dbReference>
<dbReference type="Pfam" id="PF12717">
    <property type="entry name" value="Cnd1"/>
    <property type="match status" value="1"/>
</dbReference>
<keyword evidence="10" id="KW-1185">Reference proteome</keyword>
<dbReference type="GO" id="GO:0042393">
    <property type="term" value="F:histone binding"/>
    <property type="evidence" value="ECO:0007669"/>
    <property type="project" value="TreeGrafter"/>
</dbReference>
<evidence type="ECO:0000256" key="7">
    <source>
        <dbReference type="SAM" id="MobiDB-lite"/>
    </source>
</evidence>
<dbReference type="PANTHER" id="PTHR14222:SF1">
    <property type="entry name" value="CONDENSIN-2 COMPLEX SUBUNIT D3"/>
    <property type="match status" value="1"/>
</dbReference>
<evidence type="ECO:0000256" key="3">
    <source>
        <dbReference type="ARBA" id="ARBA00022776"/>
    </source>
</evidence>
<sequence>MTSSMETALQDLLTSENTSQIESSLKVIIHCLNHDKKESRNVTVRNSLPESTDLSRLIRVLESLITARVPTETLLPGTYDDEANEHALAHNPALTLTTISLLSARIYAQLLALPGALGAGLVEAQATSALAALLRRWREECIGREKTAWKHERESDDESMVKEVTEDSFPSPVPEHQLVTCGLEVLVPLSRCLLNREFLTWSSEARDSIVDAIVAGMATSAAIQSVKITDREETLCRNVITAATESIHQCLVLETTNEYDEEDDEDDDLLMESDLNKATKRRETMLAILRTIYPSIVFKDVVSNGEQGKQAACQASSYAFELFVKNLCAAGPNTGRLSLGGSPTGRATVATPKRSMTPSNRSSIGSSARITPAKLKSTVKASRNSYDSVRKIDSMHAAIVGTLQKITTDRELEKTNIRRCALETVLRTLAHLQPAERERFLSFVIQLCHSKVSLHRLVGCQLTGDILVESWLWKEHAERSNVASPSPAASVDRRKSLSPLLCRSRDNMTEALFGVLVGRLQDRIPTIRMTSASCFAKIFDSLQESACDETLKTSFADFLSLEGHSLAQTLRKRANDDKATVRRSAVEALSGLLMICQADDNNMLEPSGADVDVFSTLCNDESVMVRKVSAEALTNLLYGAVSMKNVNFLYDVETAWSSSVLVMVLDSEPSCVAKALELVEIIVLAPIMEETELRAESAWRILASIQEGSSSSGRARSQSQALKTFVANAVASSDASATVKRQILNEVVSKCASTLESPSTDLSPAVIENQRTGAWCLLEALVSSFSKPKEFAQLSKRYGFDLDFLGSSWERLCQLSDSASEESVFNLHKAAKYALKVLSKVVALLGKDSAQDAAEKLYHRIHSFSLTTEVIGDAITALVATTTACTDNSVDTNGRCKTMIEKLYSACESLISSQLASTSNLDYNFAKLGRAIFSVGDLSLVGFHPSDDKKGGLVENRGQKQSSTEKDPVRGLHFSPGPTLARLIQAFLPHRVAGTSGVPTPESLRAHAYLAIGKICLRDETLCKQSLNILARELHENMQQGSWRVQSNALLVLSDLCVQYTSMVDRYLPVMAACMQAGLRDLSGSVLNVAVQPDSAIVRKHAVTVLASLLLQDYIKWRGLLFYRFLVATVDEDEEVANLAEMLLCGPLITKQPRLFSNNFVEAIFVLNRCTAHPIYLAATANDDQGSDASIGFEGIYLSGEVGRARRMQIYQLLLSRVSDEEKLGLTARITKEVLGSALKGGNDLHEVCTNPFVDDDEVLKKGVDSRESAMAVLSDALAILSDPSMKVGRSANKDTEEEDIEDPNVTSNANKTIQVAKGTLFSKISKKHLLEILLPILCQLKVVLQKSQSPLLKNLMSFLVDVYRQNKDETKEFLANDPSLYQEIEYDARQFIKKRAWRTPAKKSKNAATLRTPLSVKQ</sequence>
<proteinExistence type="predicted"/>
<dbReference type="Gene3D" id="1.25.10.10">
    <property type="entry name" value="Leucine-rich Repeat Variant"/>
    <property type="match status" value="2"/>
</dbReference>
<keyword evidence="4" id="KW-0226">DNA condensation</keyword>
<evidence type="ECO:0000259" key="8">
    <source>
        <dbReference type="Pfam" id="PF12717"/>
    </source>
</evidence>
<comment type="subcellular location">
    <subcellularLocation>
        <location evidence="1">Nucleus</location>
    </subcellularLocation>
</comment>
<keyword evidence="6" id="KW-0131">Cell cycle</keyword>
<evidence type="ECO:0000256" key="2">
    <source>
        <dbReference type="ARBA" id="ARBA00022618"/>
    </source>
</evidence>
<keyword evidence="5" id="KW-0539">Nucleus</keyword>
<keyword evidence="2" id="KW-0132">Cell division</keyword>
<gene>
    <name evidence="9" type="ORF">FisN_6Hh052</name>
</gene>
<reference evidence="9 10" key="1">
    <citation type="journal article" date="2015" name="Plant Cell">
        <title>Oil accumulation by the oleaginous diatom Fistulifera solaris as revealed by the genome and transcriptome.</title>
        <authorList>
            <person name="Tanaka T."/>
            <person name="Maeda Y."/>
            <person name="Veluchamy A."/>
            <person name="Tanaka M."/>
            <person name="Abida H."/>
            <person name="Marechal E."/>
            <person name="Bowler C."/>
            <person name="Muto M."/>
            <person name="Sunaga Y."/>
            <person name="Tanaka M."/>
            <person name="Yoshino T."/>
            <person name="Taniguchi T."/>
            <person name="Fukuda Y."/>
            <person name="Nemoto M."/>
            <person name="Matsumoto M."/>
            <person name="Wong P.S."/>
            <person name="Aburatani S."/>
            <person name="Fujibuchi W."/>
        </authorList>
    </citation>
    <scope>NUCLEOTIDE SEQUENCE [LARGE SCALE GENOMIC DNA]</scope>
    <source>
        <strain evidence="9 10">JPCC DA0580</strain>
    </source>
</reference>
<dbReference type="OrthoDB" id="10263978at2759"/>
<evidence type="ECO:0000313" key="10">
    <source>
        <dbReference type="Proteomes" id="UP000198406"/>
    </source>
</evidence>
<dbReference type="InterPro" id="IPR026971">
    <property type="entry name" value="CND1/NCAPD3"/>
</dbReference>
<keyword evidence="3" id="KW-0498">Mitosis</keyword>
<evidence type="ECO:0000313" key="9">
    <source>
        <dbReference type="EMBL" id="GAX25910.1"/>
    </source>
</evidence>
<name>A0A1Z5KHW7_FISSO</name>
<dbReference type="GO" id="GO:0051301">
    <property type="term" value="P:cell division"/>
    <property type="evidence" value="ECO:0007669"/>
    <property type="project" value="UniProtKB-KW"/>
</dbReference>
<evidence type="ECO:0000256" key="5">
    <source>
        <dbReference type="ARBA" id="ARBA00023242"/>
    </source>
</evidence>
<dbReference type="InterPro" id="IPR016024">
    <property type="entry name" value="ARM-type_fold"/>
</dbReference>
<dbReference type="InterPro" id="IPR011989">
    <property type="entry name" value="ARM-like"/>
</dbReference>
<feature type="region of interest" description="Disordered" evidence="7">
    <location>
        <begin position="949"/>
        <end position="971"/>
    </location>
</feature>
<dbReference type="GO" id="GO:0000796">
    <property type="term" value="C:condensin complex"/>
    <property type="evidence" value="ECO:0007669"/>
    <property type="project" value="TreeGrafter"/>
</dbReference>
<dbReference type="SUPFAM" id="SSF48371">
    <property type="entry name" value="ARM repeat"/>
    <property type="match status" value="1"/>
</dbReference>
<feature type="domain" description="Condensin complex subunit 1 C-terminal" evidence="8">
    <location>
        <begin position="1088"/>
        <end position="1223"/>
    </location>
</feature>
<organism evidence="9 10">
    <name type="scientific">Fistulifera solaris</name>
    <name type="common">Oleaginous diatom</name>
    <dbReference type="NCBI Taxonomy" id="1519565"/>
    <lineage>
        <taxon>Eukaryota</taxon>
        <taxon>Sar</taxon>
        <taxon>Stramenopiles</taxon>
        <taxon>Ochrophyta</taxon>
        <taxon>Bacillariophyta</taxon>
        <taxon>Bacillariophyceae</taxon>
        <taxon>Bacillariophycidae</taxon>
        <taxon>Naviculales</taxon>
        <taxon>Naviculaceae</taxon>
        <taxon>Fistulifera</taxon>
    </lineage>
</organism>
<dbReference type="PANTHER" id="PTHR14222">
    <property type="entry name" value="CONDENSIN"/>
    <property type="match status" value="1"/>
</dbReference>
<accession>A0A1Z5KHW7</accession>
<dbReference type="Proteomes" id="UP000198406">
    <property type="component" value="Unassembled WGS sequence"/>
</dbReference>
<evidence type="ECO:0000256" key="6">
    <source>
        <dbReference type="ARBA" id="ARBA00023306"/>
    </source>
</evidence>
<dbReference type="GO" id="GO:0010032">
    <property type="term" value="P:meiotic chromosome condensation"/>
    <property type="evidence" value="ECO:0007669"/>
    <property type="project" value="TreeGrafter"/>
</dbReference>
<dbReference type="InterPro" id="IPR032682">
    <property type="entry name" value="Cnd1_C"/>
</dbReference>
<comment type="caution">
    <text evidence="9">The sequence shown here is derived from an EMBL/GenBank/DDBJ whole genome shotgun (WGS) entry which is preliminary data.</text>
</comment>
<dbReference type="GO" id="GO:0007076">
    <property type="term" value="P:mitotic chromosome condensation"/>
    <property type="evidence" value="ECO:0007669"/>
    <property type="project" value="InterPro"/>
</dbReference>
<dbReference type="GO" id="GO:0000779">
    <property type="term" value="C:condensed chromosome, centromeric region"/>
    <property type="evidence" value="ECO:0007669"/>
    <property type="project" value="TreeGrafter"/>
</dbReference>
<evidence type="ECO:0000256" key="1">
    <source>
        <dbReference type="ARBA" id="ARBA00004123"/>
    </source>
</evidence>